<evidence type="ECO:0000313" key="2">
    <source>
        <dbReference type="Proteomes" id="UP001185092"/>
    </source>
</evidence>
<protein>
    <submittedName>
        <fullName evidence="1">Uncharacterized protein</fullName>
    </submittedName>
</protein>
<keyword evidence="2" id="KW-1185">Reference proteome</keyword>
<sequence>MTQSFHFESIQAKKSNSNFSKAKNGCSRMPPSQQTIQCLMHKELFRHHAKVRGKEDYQRNPFLPHIEHLLDEFEHIRGLSPDELRAKNKIIYEIQHEIYRWNDKFHFFKKSASNPHLPEGYTKATVEYESRGKKREEEFFLPPHAVAMLKLLNDSQNELERLMIHFWEQKILPYVPDMIEEAQASSTSRGHDPNSRQELEELWAKIIEGDKLVVKGAQWYDEEMLEKGVGDFKSRVHTLHAQLMTSSTGRVLLRNIIEHLDHKLYIQSLRSLNYGQNNRMLRKAGEGNDFFAFPFYNYLESIFLPHVWSEAEVSAFDEDWLLAAEEGIDVRELAFSMSMRRSEKKVSEMAKKRAPDGELAEISEHARDKGISQNPEAREVNVYENIDLISSSDQQGGEVLAPSFIRYANMLYAAVDAQRHGLNRSAYSTMPLEQKMTWGPDHWKRIIEECDNGLRIEHNLPRRKYLSIQKNPVWYRSLSMIRSGRKYPPQKNPCVIL</sequence>
<reference evidence="1" key="1">
    <citation type="submission" date="2023-07" db="EMBL/GenBank/DDBJ databases">
        <title>Genomic Encyclopedia of Type Strains, Phase IV (KMG-IV): sequencing the most valuable type-strain genomes for metagenomic binning, comparative biology and taxonomic classification.</title>
        <authorList>
            <person name="Goeker M."/>
        </authorList>
    </citation>
    <scope>NUCLEOTIDE SEQUENCE</scope>
    <source>
        <strain evidence="1">DSM 26174</strain>
    </source>
</reference>
<name>A0AAE3XIB8_9BACT</name>
<dbReference type="RefSeq" id="WP_309937725.1">
    <property type="nucleotide sequence ID" value="NZ_AP025305.1"/>
</dbReference>
<dbReference type="Proteomes" id="UP001185092">
    <property type="component" value="Unassembled WGS sequence"/>
</dbReference>
<dbReference type="EMBL" id="JAVDQD010000001">
    <property type="protein sequence ID" value="MDR6238251.1"/>
    <property type="molecule type" value="Genomic_DNA"/>
</dbReference>
<dbReference type="AlphaFoldDB" id="A0AAE3XIB8"/>
<gene>
    <name evidence="1" type="ORF">HNQ88_001227</name>
</gene>
<evidence type="ECO:0000313" key="1">
    <source>
        <dbReference type="EMBL" id="MDR6238251.1"/>
    </source>
</evidence>
<accession>A0AAE3XIB8</accession>
<organism evidence="1 2">
    <name type="scientific">Aureibacter tunicatorum</name>
    <dbReference type="NCBI Taxonomy" id="866807"/>
    <lineage>
        <taxon>Bacteria</taxon>
        <taxon>Pseudomonadati</taxon>
        <taxon>Bacteroidota</taxon>
        <taxon>Cytophagia</taxon>
        <taxon>Cytophagales</taxon>
        <taxon>Persicobacteraceae</taxon>
        <taxon>Aureibacter</taxon>
    </lineage>
</organism>
<proteinExistence type="predicted"/>
<comment type="caution">
    <text evidence="1">The sequence shown here is derived from an EMBL/GenBank/DDBJ whole genome shotgun (WGS) entry which is preliminary data.</text>
</comment>